<evidence type="ECO:0000259" key="12">
    <source>
        <dbReference type="Pfam" id="PF00890"/>
    </source>
</evidence>
<sequence>MPNVSPFPPQSWAGLDDVVILGGGLAGLFCALKLAPRPVTIVTGAPIGEGASSAWAQGGIAAAVGPGDTVASHVADTIAAGAGLVDERVARGMAAEAAERIHDLLAFGVPFDRDLDGRLKLSREAAHSERRIVRVRGDMAGRAIMTALIAAVRKTSSIRVLEGFVGEQLRTEGPYVTGLVLRDLRGGLSDRLHLATRAVVLASGGIGHLYEVTTNPPEARGGGLAIAARAGALLADPEFVQFHPTALDFGLDPAPLATEALRGEGALIVDRDGRRFMFEVHPDGELAPRDIVARGVHEARISGRGAFLDCREAIGSSFAERFPTVYAACRAAGFDPARDVLPIAPAAHYHMGGIHVDARGRSSLDGLWACGEVASTGAHGANRLASNSLLEAVVFAARVAGDIQGLLPTSKTVPALDGAAGELPAGGEQDSDVMRRLRHAMSRHVGVVRSRSGLVEALGIFAEIGAQRIGPAMRNALVVARLVASAALAREESRGGHFRSDFPEADPAFAKRTFLTLAEAERVARGALAA</sequence>
<dbReference type="AlphaFoldDB" id="A0A964T4P1"/>
<dbReference type="InterPro" id="IPR015939">
    <property type="entry name" value="Fum_Rdtase/Succ_DH_flav-like_C"/>
</dbReference>
<keyword evidence="5 11" id="KW-0285">Flavoprotein</keyword>
<comment type="subcellular location">
    <subcellularLocation>
        <location evidence="11">Cytoplasm</location>
    </subcellularLocation>
</comment>
<feature type="domain" description="FAD-dependent oxidoreductase 2 FAD-binding" evidence="12">
    <location>
        <begin position="17"/>
        <end position="389"/>
    </location>
</feature>
<comment type="catalytic activity">
    <reaction evidence="9">
        <text>L-aspartate + O2 = iminosuccinate + H2O2</text>
        <dbReference type="Rhea" id="RHEA:25876"/>
        <dbReference type="ChEBI" id="CHEBI:15379"/>
        <dbReference type="ChEBI" id="CHEBI:16240"/>
        <dbReference type="ChEBI" id="CHEBI:29991"/>
        <dbReference type="ChEBI" id="CHEBI:77875"/>
        <dbReference type="EC" id="1.4.3.16"/>
    </reaction>
    <physiologicalReaction direction="left-to-right" evidence="9">
        <dbReference type="Rhea" id="RHEA:25877"/>
    </physiologicalReaction>
</comment>
<dbReference type="SUPFAM" id="SSF56425">
    <property type="entry name" value="Succinate dehydrogenase/fumarate reductase flavoprotein, catalytic domain"/>
    <property type="match status" value="1"/>
</dbReference>
<keyword evidence="8 11" id="KW-0560">Oxidoreductase</keyword>
<evidence type="ECO:0000259" key="13">
    <source>
        <dbReference type="Pfam" id="PF02910"/>
    </source>
</evidence>
<dbReference type="PANTHER" id="PTHR42716:SF2">
    <property type="entry name" value="L-ASPARTATE OXIDASE, CHLOROPLASTIC"/>
    <property type="match status" value="1"/>
</dbReference>
<organism evidence="14 15">
    <name type="scientific">Propylenella binzhouense</name>
    <dbReference type="NCBI Taxonomy" id="2555902"/>
    <lineage>
        <taxon>Bacteria</taxon>
        <taxon>Pseudomonadati</taxon>
        <taxon>Pseudomonadota</taxon>
        <taxon>Alphaproteobacteria</taxon>
        <taxon>Hyphomicrobiales</taxon>
        <taxon>Propylenellaceae</taxon>
        <taxon>Propylenella</taxon>
    </lineage>
</organism>
<protein>
    <recommendedName>
        <fullName evidence="4 10">L-aspartate oxidase</fullName>
        <ecNumber evidence="4 10">1.4.3.16</ecNumber>
    </recommendedName>
</protein>
<dbReference type="Proteomes" id="UP000773614">
    <property type="component" value="Unassembled WGS sequence"/>
</dbReference>
<dbReference type="NCBIfam" id="NF005701">
    <property type="entry name" value="PRK07512.1"/>
    <property type="match status" value="1"/>
</dbReference>
<comment type="pathway">
    <text evidence="2 11">Cofactor biosynthesis; NAD(+) biosynthesis; iminoaspartate from L-aspartate (oxidase route): step 1/1.</text>
</comment>
<comment type="similarity">
    <text evidence="3 11">Belongs to the FAD-dependent oxidoreductase 2 family. NadB subfamily.</text>
</comment>
<dbReference type="Gene3D" id="3.50.50.60">
    <property type="entry name" value="FAD/NAD(P)-binding domain"/>
    <property type="match status" value="1"/>
</dbReference>
<evidence type="ECO:0000256" key="1">
    <source>
        <dbReference type="ARBA" id="ARBA00001974"/>
    </source>
</evidence>
<dbReference type="InterPro" id="IPR003953">
    <property type="entry name" value="FAD-dep_OxRdtase_2_FAD-bd"/>
</dbReference>
<dbReference type="EC" id="1.4.3.16" evidence="4 10"/>
<dbReference type="Gene3D" id="3.90.700.10">
    <property type="entry name" value="Succinate dehydrogenase/fumarate reductase flavoprotein, catalytic domain"/>
    <property type="match status" value="1"/>
</dbReference>
<evidence type="ECO:0000256" key="3">
    <source>
        <dbReference type="ARBA" id="ARBA00008562"/>
    </source>
</evidence>
<evidence type="ECO:0000313" key="14">
    <source>
        <dbReference type="EMBL" id="MYZ48330.1"/>
    </source>
</evidence>
<dbReference type="OrthoDB" id="9806724at2"/>
<accession>A0A964T4P1</accession>
<evidence type="ECO:0000256" key="6">
    <source>
        <dbReference type="ARBA" id="ARBA00022642"/>
    </source>
</evidence>
<evidence type="ECO:0000313" key="15">
    <source>
        <dbReference type="Proteomes" id="UP000773614"/>
    </source>
</evidence>
<evidence type="ECO:0000256" key="2">
    <source>
        <dbReference type="ARBA" id="ARBA00004950"/>
    </source>
</evidence>
<evidence type="ECO:0000256" key="5">
    <source>
        <dbReference type="ARBA" id="ARBA00022630"/>
    </source>
</evidence>
<keyword evidence="15" id="KW-1185">Reference proteome</keyword>
<evidence type="ECO:0000256" key="9">
    <source>
        <dbReference type="ARBA" id="ARBA00048305"/>
    </source>
</evidence>
<feature type="domain" description="Fumarate reductase/succinate dehydrogenase flavoprotein-like C-terminal" evidence="13">
    <location>
        <begin position="473"/>
        <end position="518"/>
    </location>
</feature>
<dbReference type="GO" id="GO:0034628">
    <property type="term" value="P:'de novo' NAD+ biosynthetic process from L-aspartate"/>
    <property type="evidence" value="ECO:0007669"/>
    <property type="project" value="TreeGrafter"/>
</dbReference>
<reference evidence="14" key="1">
    <citation type="submission" date="2019-03" db="EMBL/GenBank/DDBJ databases">
        <title>Afifella sp. nov., isolated from activated sludge.</title>
        <authorList>
            <person name="Li Q."/>
            <person name="Liu Y."/>
        </authorList>
    </citation>
    <scope>NUCLEOTIDE SEQUENCE</scope>
    <source>
        <strain evidence="14">L72</strain>
    </source>
</reference>
<dbReference type="FunFam" id="3.90.700.10:FF:000002">
    <property type="entry name" value="L-aspartate oxidase"/>
    <property type="match status" value="1"/>
</dbReference>
<comment type="function">
    <text evidence="11">Catalyzes the oxidation of L-aspartate to iminoaspartate.</text>
</comment>
<dbReference type="InterPro" id="IPR037099">
    <property type="entry name" value="Fum_R/Succ_DH_flav-like_C_sf"/>
</dbReference>
<dbReference type="NCBIfam" id="TIGR00551">
    <property type="entry name" value="nadB"/>
    <property type="match status" value="1"/>
</dbReference>
<proteinExistence type="inferred from homology"/>
<comment type="cofactor">
    <cofactor evidence="1 11">
        <name>FAD</name>
        <dbReference type="ChEBI" id="CHEBI:57692"/>
    </cofactor>
</comment>
<dbReference type="EMBL" id="SPKJ01000034">
    <property type="protein sequence ID" value="MYZ48330.1"/>
    <property type="molecule type" value="Genomic_DNA"/>
</dbReference>
<dbReference type="SUPFAM" id="SSF51905">
    <property type="entry name" value="FAD/NAD(P)-binding domain"/>
    <property type="match status" value="1"/>
</dbReference>
<keyword evidence="6 11" id="KW-0662">Pyridine nucleotide biosynthesis</keyword>
<dbReference type="InterPro" id="IPR027477">
    <property type="entry name" value="Succ_DH/fumarate_Rdtase_cat_sf"/>
</dbReference>
<dbReference type="Pfam" id="PF02910">
    <property type="entry name" value="Succ_DH_flav_C"/>
    <property type="match status" value="1"/>
</dbReference>
<evidence type="ECO:0000256" key="10">
    <source>
        <dbReference type="NCBIfam" id="TIGR00551"/>
    </source>
</evidence>
<evidence type="ECO:0000256" key="4">
    <source>
        <dbReference type="ARBA" id="ARBA00012173"/>
    </source>
</evidence>
<dbReference type="InterPro" id="IPR036188">
    <property type="entry name" value="FAD/NAD-bd_sf"/>
</dbReference>
<gene>
    <name evidence="14" type="ORF">E4O86_11480</name>
</gene>
<dbReference type="GO" id="GO:0008734">
    <property type="term" value="F:L-aspartate oxidase activity"/>
    <property type="evidence" value="ECO:0007669"/>
    <property type="project" value="UniProtKB-UniRule"/>
</dbReference>
<dbReference type="PRINTS" id="PR00368">
    <property type="entry name" value="FADPNR"/>
</dbReference>
<dbReference type="GO" id="GO:0005737">
    <property type="term" value="C:cytoplasm"/>
    <property type="evidence" value="ECO:0007669"/>
    <property type="project" value="UniProtKB-SubCell"/>
</dbReference>
<evidence type="ECO:0000256" key="7">
    <source>
        <dbReference type="ARBA" id="ARBA00022827"/>
    </source>
</evidence>
<dbReference type="InterPro" id="IPR005288">
    <property type="entry name" value="NadB"/>
</dbReference>
<evidence type="ECO:0000256" key="8">
    <source>
        <dbReference type="ARBA" id="ARBA00023002"/>
    </source>
</evidence>
<name>A0A964T4P1_9HYPH</name>
<dbReference type="PANTHER" id="PTHR42716">
    <property type="entry name" value="L-ASPARTATE OXIDASE"/>
    <property type="match status" value="1"/>
</dbReference>
<keyword evidence="7 11" id="KW-0274">FAD</keyword>
<comment type="caution">
    <text evidence="14">The sequence shown here is derived from an EMBL/GenBank/DDBJ whole genome shotgun (WGS) entry which is preliminary data.</text>
</comment>
<evidence type="ECO:0000256" key="11">
    <source>
        <dbReference type="RuleBase" id="RU362049"/>
    </source>
</evidence>
<dbReference type="Pfam" id="PF00890">
    <property type="entry name" value="FAD_binding_2"/>
    <property type="match status" value="1"/>
</dbReference>
<dbReference type="SUPFAM" id="SSF46977">
    <property type="entry name" value="Succinate dehydrogenase/fumarate reductase flavoprotein C-terminal domain"/>
    <property type="match status" value="1"/>
</dbReference>
<dbReference type="RefSeq" id="WP_161140679.1">
    <property type="nucleotide sequence ID" value="NZ_SPKJ01000034.1"/>
</dbReference>
<dbReference type="Gene3D" id="1.20.58.100">
    <property type="entry name" value="Fumarate reductase/succinate dehydrogenase flavoprotein-like, C-terminal domain"/>
    <property type="match status" value="1"/>
</dbReference>